<evidence type="ECO:0000256" key="7">
    <source>
        <dbReference type="SAM" id="SignalP"/>
    </source>
</evidence>
<dbReference type="EC" id="5.2.1.8" evidence="2 4"/>
<dbReference type="InterPro" id="IPR036944">
    <property type="entry name" value="PPIase_FKBP_N_sf"/>
</dbReference>
<gene>
    <name evidence="9" type="ORF">GW590_15610</name>
</gene>
<feature type="region of interest" description="Disordered" evidence="6">
    <location>
        <begin position="113"/>
        <end position="138"/>
    </location>
</feature>
<dbReference type="InterPro" id="IPR000774">
    <property type="entry name" value="PPIase_FKBP_N"/>
</dbReference>
<reference evidence="9 10" key="1">
    <citation type="submission" date="2020-01" db="EMBL/GenBank/DDBJ databases">
        <authorList>
            <person name="Lee S.D."/>
        </authorList>
    </citation>
    <scope>NUCLEOTIDE SEQUENCE [LARGE SCALE GENOMIC DNA]</scope>
    <source>
        <strain evidence="9 10">SAP-1</strain>
    </source>
</reference>
<dbReference type="Proteomes" id="UP000585363">
    <property type="component" value="Unassembled WGS sequence"/>
</dbReference>
<evidence type="ECO:0000256" key="1">
    <source>
        <dbReference type="ARBA" id="ARBA00000971"/>
    </source>
</evidence>
<keyword evidence="3 4" id="KW-0697">Rotamase</keyword>
<proteinExistence type="predicted"/>
<name>A0A848MME8_9GAMM</name>
<accession>A0A848MME8</accession>
<comment type="caution">
    <text evidence="9">The sequence shown here is derived from an EMBL/GenBank/DDBJ whole genome shotgun (WGS) entry which is preliminary data.</text>
</comment>
<dbReference type="InterPro" id="IPR046357">
    <property type="entry name" value="PPIase_dom_sf"/>
</dbReference>
<evidence type="ECO:0000256" key="6">
    <source>
        <dbReference type="SAM" id="MobiDB-lite"/>
    </source>
</evidence>
<dbReference type="AlphaFoldDB" id="A0A848MME8"/>
<evidence type="ECO:0000313" key="10">
    <source>
        <dbReference type="Proteomes" id="UP000585363"/>
    </source>
</evidence>
<feature type="chain" id="PRO_5032410656" description="peptidylprolyl isomerase" evidence="7">
    <location>
        <begin position="22"/>
        <end position="456"/>
    </location>
</feature>
<reference evidence="9 10" key="2">
    <citation type="submission" date="2020-06" db="EMBL/GenBank/DDBJ databases">
        <title>Polyphasic characterization of a Rahnella strain isolated from tree sap.</title>
        <authorList>
            <person name="Kim I.S."/>
        </authorList>
    </citation>
    <scope>NUCLEOTIDE SEQUENCE [LARGE SCALE GENOMIC DNA]</scope>
    <source>
        <strain evidence="9 10">SAP-1</strain>
    </source>
</reference>
<protein>
    <recommendedName>
        <fullName evidence="2 4">peptidylprolyl isomerase</fullName>
        <ecNumber evidence="2 4">5.2.1.8</ecNumber>
    </recommendedName>
</protein>
<evidence type="ECO:0000256" key="3">
    <source>
        <dbReference type="ARBA" id="ARBA00023110"/>
    </source>
</evidence>
<feature type="coiled-coil region" evidence="5">
    <location>
        <begin position="74"/>
        <end position="101"/>
    </location>
</feature>
<dbReference type="Pfam" id="PF01346">
    <property type="entry name" value="FKBP_N"/>
    <property type="match status" value="1"/>
</dbReference>
<keyword evidence="10" id="KW-1185">Reference proteome</keyword>
<dbReference type="GO" id="GO:0006457">
    <property type="term" value="P:protein folding"/>
    <property type="evidence" value="ECO:0007669"/>
    <property type="project" value="InterPro"/>
</dbReference>
<keyword evidence="7" id="KW-0732">Signal</keyword>
<dbReference type="SUPFAM" id="SSF54534">
    <property type="entry name" value="FKBP-like"/>
    <property type="match status" value="1"/>
</dbReference>
<feature type="coiled-coil region" evidence="5">
    <location>
        <begin position="166"/>
        <end position="235"/>
    </location>
</feature>
<evidence type="ECO:0000256" key="4">
    <source>
        <dbReference type="PROSITE-ProRule" id="PRU00277"/>
    </source>
</evidence>
<sequence>MERKTLALVVALLLSGNSAQAAEAQVSAQEIDAEVLSLLTQSHQVFLDSLDSAEIATEKNVAPRVQSSNAQSANRDYLTEISALKKQRAELQKEIDAQGKKSRSSIDALSAQLAQLQQSASKSPPRPTSCPPPPAAEPINKILATFLSNLSKWNLQQDQHASQEKIGQLTREIDEVRGKLAAAEKLSQQPAAASSALQQQLQKAADANKQQEGKIQQLQNQLAAADKALKARQAAVSASALTAKPRTKPESSAQKQAYANGIMFANQLNEIARQQQQIGLTLDPESLLNGLQDGLVHKSILSDGEIGKALNEFKQQTDKKLAALAKQSTKNSDNFLKEFARQKGVRQHPSGFSYKIAAAGKKDKAKAGSQLRISLKESLSNHVVVSDTAKQGGPVTLYLDELPPPLQEGVKMLGAGGKIKIVLPASKIYTQETAPPLVPLKSVLVYDINLIGIVGN</sequence>
<dbReference type="GO" id="GO:0003755">
    <property type="term" value="F:peptidyl-prolyl cis-trans isomerase activity"/>
    <property type="evidence" value="ECO:0007669"/>
    <property type="project" value="UniProtKB-KW"/>
</dbReference>
<evidence type="ECO:0000313" key="9">
    <source>
        <dbReference type="EMBL" id="NMP28289.1"/>
    </source>
</evidence>
<dbReference type="PROSITE" id="PS50059">
    <property type="entry name" value="FKBP_PPIASE"/>
    <property type="match status" value="1"/>
</dbReference>
<dbReference type="EMBL" id="JAADJU010000008">
    <property type="protein sequence ID" value="NMP28289.1"/>
    <property type="molecule type" value="Genomic_DNA"/>
</dbReference>
<dbReference type="Pfam" id="PF00254">
    <property type="entry name" value="FKBP_C"/>
    <property type="match status" value="1"/>
</dbReference>
<feature type="domain" description="PPIase FKBP-type" evidence="8">
    <location>
        <begin position="368"/>
        <end position="454"/>
    </location>
</feature>
<dbReference type="RefSeq" id="WP_169403995.1">
    <property type="nucleotide sequence ID" value="NZ_JAADJU010000008.1"/>
</dbReference>
<keyword evidence="4" id="KW-0413">Isomerase</keyword>
<dbReference type="Gene3D" id="3.10.50.40">
    <property type="match status" value="1"/>
</dbReference>
<keyword evidence="5" id="KW-0175">Coiled coil</keyword>
<organism evidence="9 10">
    <name type="scientific">Rouxiella aceris</name>
    <dbReference type="NCBI Taxonomy" id="2703884"/>
    <lineage>
        <taxon>Bacteria</taxon>
        <taxon>Pseudomonadati</taxon>
        <taxon>Pseudomonadota</taxon>
        <taxon>Gammaproteobacteria</taxon>
        <taxon>Enterobacterales</taxon>
        <taxon>Yersiniaceae</taxon>
        <taxon>Rouxiella</taxon>
    </lineage>
</organism>
<feature type="compositionally biased region" description="Pro residues" evidence="6">
    <location>
        <begin position="124"/>
        <end position="136"/>
    </location>
</feature>
<dbReference type="InterPro" id="IPR001179">
    <property type="entry name" value="PPIase_FKBP_dom"/>
</dbReference>
<feature type="signal peptide" evidence="7">
    <location>
        <begin position="1"/>
        <end position="21"/>
    </location>
</feature>
<evidence type="ECO:0000256" key="5">
    <source>
        <dbReference type="SAM" id="Coils"/>
    </source>
</evidence>
<evidence type="ECO:0000259" key="8">
    <source>
        <dbReference type="PROSITE" id="PS50059"/>
    </source>
</evidence>
<comment type="catalytic activity">
    <reaction evidence="1 4">
        <text>[protein]-peptidylproline (omega=180) = [protein]-peptidylproline (omega=0)</text>
        <dbReference type="Rhea" id="RHEA:16237"/>
        <dbReference type="Rhea" id="RHEA-COMP:10747"/>
        <dbReference type="Rhea" id="RHEA-COMP:10748"/>
        <dbReference type="ChEBI" id="CHEBI:83833"/>
        <dbReference type="ChEBI" id="CHEBI:83834"/>
        <dbReference type="EC" id="5.2.1.8"/>
    </reaction>
</comment>
<evidence type="ECO:0000256" key="2">
    <source>
        <dbReference type="ARBA" id="ARBA00013194"/>
    </source>
</evidence>
<dbReference type="Gene3D" id="1.10.287.460">
    <property type="entry name" value="Peptidyl-prolyl cis-trans isomerase, FKBP-type, N-terminal domain"/>
    <property type="match status" value="1"/>
</dbReference>